<dbReference type="InterPro" id="IPR011102">
    <property type="entry name" value="Sig_transdc_His_kinase_HWE"/>
</dbReference>
<dbReference type="PROSITE" id="PS50113">
    <property type="entry name" value="PAC"/>
    <property type="match status" value="2"/>
</dbReference>
<keyword evidence="9" id="KW-0808">Transferase</keyword>
<evidence type="ECO:0000256" key="16">
    <source>
        <dbReference type="ARBA" id="ARBA00023170"/>
    </source>
</evidence>
<keyword evidence="13" id="KW-0067">ATP-binding</keyword>
<dbReference type="PROSITE" id="PS50112">
    <property type="entry name" value="PAS"/>
    <property type="match status" value="2"/>
</dbReference>
<feature type="domain" description="PAS" evidence="17">
    <location>
        <begin position="1"/>
        <end position="23"/>
    </location>
</feature>
<dbReference type="GO" id="GO:0009881">
    <property type="term" value="F:photoreceptor activity"/>
    <property type="evidence" value="ECO:0007669"/>
    <property type="project" value="UniProtKB-KW"/>
</dbReference>
<dbReference type="SMART" id="SM00086">
    <property type="entry name" value="PAC"/>
    <property type="match status" value="2"/>
</dbReference>
<protein>
    <recommendedName>
        <fullName evidence="3">Blue-light-activated histidine kinase</fullName>
        <ecNumber evidence="2">2.7.13.3</ecNumber>
    </recommendedName>
</protein>
<dbReference type="Pfam" id="PF13426">
    <property type="entry name" value="PAS_9"/>
    <property type="match status" value="1"/>
</dbReference>
<dbReference type="Gene3D" id="3.30.565.10">
    <property type="entry name" value="Histidine kinase-like ATPase, C-terminal domain"/>
    <property type="match status" value="1"/>
</dbReference>
<feature type="domain" description="PAC" evidence="18">
    <location>
        <begin position="182"/>
        <end position="236"/>
    </location>
</feature>
<evidence type="ECO:0000256" key="2">
    <source>
        <dbReference type="ARBA" id="ARBA00012438"/>
    </source>
</evidence>
<keyword evidence="12" id="KW-0418">Kinase</keyword>
<dbReference type="NCBIfam" id="TIGR00229">
    <property type="entry name" value="sensory_box"/>
    <property type="match status" value="2"/>
</dbReference>
<dbReference type="OrthoDB" id="341208at2"/>
<evidence type="ECO:0000256" key="4">
    <source>
        <dbReference type="ARBA" id="ARBA00022543"/>
    </source>
</evidence>
<evidence type="ECO:0000256" key="12">
    <source>
        <dbReference type="ARBA" id="ARBA00022777"/>
    </source>
</evidence>
<feature type="domain" description="PAS" evidence="17">
    <location>
        <begin position="111"/>
        <end position="180"/>
    </location>
</feature>
<dbReference type="Proteomes" id="UP000281647">
    <property type="component" value="Unassembled WGS sequence"/>
</dbReference>
<evidence type="ECO:0000256" key="3">
    <source>
        <dbReference type="ARBA" id="ARBA00021740"/>
    </source>
</evidence>
<evidence type="ECO:0000259" key="17">
    <source>
        <dbReference type="PROSITE" id="PS50112"/>
    </source>
</evidence>
<dbReference type="EC" id="2.7.13.3" evidence="2"/>
<dbReference type="PANTHER" id="PTHR41523:SF8">
    <property type="entry name" value="ETHYLENE RESPONSE SENSOR PROTEIN"/>
    <property type="match status" value="1"/>
</dbReference>
<evidence type="ECO:0000256" key="15">
    <source>
        <dbReference type="ARBA" id="ARBA00023026"/>
    </source>
</evidence>
<dbReference type="GO" id="GO:0006355">
    <property type="term" value="P:regulation of DNA-templated transcription"/>
    <property type="evidence" value="ECO:0007669"/>
    <property type="project" value="InterPro"/>
</dbReference>
<accession>A0A432V209</accession>
<keyword evidence="14" id="KW-0157">Chromophore</keyword>
<dbReference type="PANTHER" id="PTHR41523">
    <property type="entry name" value="TWO-COMPONENT SYSTEM SENSOR PROTEIN"/>
    <property type="match status" value="1"/>
</dbReference>
<dbReference type="InterPro" id="IPR000700">
    <property type="entry name" value="PAS-assoc_C"/>
</dbReference>
<dbReference type="SUPFAM" id="SSF55785">
    <property type="entry name" value="PYP-like sensor domain (PAS domain)"/>
    <property type="match status" value="2"/>
</dbReference>
<comment type="caution">
    <text evidence="19">The sequence shown here is derived from an EMBL/GenBank/DDBJ whole genome shotgun (WGS) entry which is preliminary data.</text>
</comment>
<dbReference type="InterPro" id="IPR013767">
    <property type="entry name" value="PAS_fold"/>
</dbReference>
<dbReference type="CDD" id="cd00130">
    <property type="entry name" value="PAS"/>
    <property type="match status" value="2"/>
</dbReference>
<evidence type="ECO:0000256" key="14">
    <source>
        <dbReference type="ARBA" id="ARBA00022991"/>
    </source>
</evidence>
<name>A0A432V209_9HYPH</name>
<keyword evidence="6" id="KW-0716">Sensory transduction</keyword>
<dbReference type="EMBL" id="RKST01000022">
    <property type="protein sequence ID" value="RUM96191.1"/>
    <property type="molecule type" value="Genomic_DNA"/>
</dbReference>
<dbReference type="SMART" id="SM00911">
    <property type="entry name" value="HWE_HK"/>
    <property type="match status" value="1"/>
</dbReference>
<sequence length="435" mass="47567">MTDAEGRLTYFNDAAAELWGYRPPLGKAQWCGSWQLQSADGHPLAHQDCPMAIAIKENRAIQAAPAIAVRPDGTSIPFLAFPAPLRDESGAVEGGVNLLIDISQHRKAEELTYRLAAIVESSDDAIVSKNLNGVITSWNRGAERLFGYSADEAVGKHITLLIPKGRESEEETILASVGRGERVDHFDTVRRRKDGTSVQVSLTVSPIRNAYGTIIGASKIARDITERKDSENRIRMLMREVNHRVKNQFAVILSMIRETNKRAGTAAEFERQIRERIMALSRSHDLLVDGEWRGATLHDLVVTQVQPFSDENRIRASGELIVLSTAAVQYLGIALHELATNSARHGALSNPTGKVDITWTISEGEAPHLRLTWTETGGPVVGKISRSGFGRVVLERVAPSAVNGVGHLSYRPSGIVWTLDAPLNSIEAASRKADL</sequence>
<keyword evidence="15" id="KW-0843">Virulence</keyword>
<evidence type="ECO:0000256" key="10">
    <source>
        <dbReference type="ARBA" id="ARBA00022737"/>
    </source>
</evidence>
<evidence type="ECO:0000259" key="18">
    <source>
        <dbReference type="PROSITE" id="PS50113"/>
    </source>
</evidence>
<keyword evidence="5" id="KW-0597">Phosphoprotein</keyword>
<evidence type="ECO:0000256" key="6">
    <source>
        <dbReference type="ARBA" id="ARBA00022606"/>
    </source>
</evidence>
<keyword evidence="7" id="KW-0285">Flavoprotein</keyword>
<dbReference type="GO" id="GO:0004673">
    <property type="term" value="F:protein histidine kinase activity"/>
    <property type="evidence" value="ECO:0007669"/>
    <property type="project" value="UniProtKB-EC"/>
</dbReference>
<reference evidence="19 20" key="1">
    <citation type="submission" date="2018-11" db="EMBL/GenBank/DDBJ databases">
        <title>Pseudaminobacter arsenicus sp. nov., an arsenic-resistant bacterium isolated from arsenic-rich aquifers.</title>
        <authorList>
            <person name="Mu Y."/>
        </authorList>
    </citation>
    <scope>NUCLEOTIDE SEQUENCE [LARGE SCALE GENOMIC DNA]</scope>
    <source>
        <strain evidence="19 20">CB3</strain>
    </source>
</reference>
<keyword evidence="4" id="KW-0600">Photoreceptor protein</keyword>
<evidence type="ECO:0000313" key="20">
    <source>
        <dbReference type="Proteomes" id="UP000281647"/>
    </source>
</evidence>
<evidence type="ECO:0000313" key="19">
    <source>
        <dbReference type="EMBL" id="RUM96191.1"/>
    </source>
</evidence>
<evidence type="ECO:0000256" key="5">
    <source>
        <dbReference type="ARBA" id="ARBA00022553"/>
    </source>
</evidence>
<keyword evidence="11" id="KW-0547">Nucleotide-binding</keyword>
<dbReference type="AlphaFoldDB" id="A0A432V209"/>
<dbReference type="InterPro" id="IPR000014">
    <property type="entry name" value="PAS"/>
</dbReference>
<organism evidence="19 20">
    <name type="scientific">Borborobacter arsenicus</name>
    <dbReference type="NCBI Taxonomy" id="1851146"/>
    <lineage>
        <taxon>Bacteria</taxon>
        <taxon>Pseudomonadati</taxon>
        <taxon>Pseudomonadota</taxon>
        <taxon>Alphaproteobacteria</taxon>
        <taxon>Hyphomicrobiales</taxon>
        <taxon>Phyllobacteriaceae</taxon>
        <taxon>Borborobacter</taxon>
    </lineage>
</organism>
<evidence type="ECO:0000256" key="7">
    <source>
        <dbReference type="ARBA" id="ARBA00022630"/>
    </source>
</evidence>
<dbReference type="Pfam" id="PF07536">
    <property type="entry name" value="HWE_HK"/>
    <property type="match status" value="1"/>
</dbReference>
<evidence type="ECO:0000256" key="11">
    <source>
        <dbReference type="ARBA" id="ARBA00022741"/>
    </source>
</evidence>
<dbReference type="Pfam" id="PF00989">
    <property type="entry name" value="PAS"/>
    <property type="match status" value="1"/>
</dbReference>
<dbReference type="Gene3D" id="3.30.450.20">
    <property type="entry name" value="PAS domain"/>
    <property type="match status" value="2"/>
</dbReference>
<keyword evidence="10" id="KW-0677">Repeat</keyword>
<evidence type="ECO:0000256" key="8">
    <source>
        <dbReference type="ARBA" id="ARBA00022643"/>
    </source>
</evidence>
<dbReference type="InterPro" id="IPR001610">
    <property type="entry name" value="PAC"/>
</dbReference>
<keyword evidence="16" id="KW-0675">Receptor</keyword>
<proteinExistence type="predicted"/>
<keyword evidence="20" id="KW-1185">Reference proteome</keyword>
<dbReference type="InterPro" id="IPR036890">
    <property type="entry name" value="HATPase_C_sf"/>
</dbReference>
<keyword evidence="8" id="KW-0288">FMN</keyword>
<evidence type="ECO:0000256" key="13">
    <source>
        <dbReference type="ARBA" id="ARBA00022840"/>
    </source>
</evidence>
<dbReference type="SMART" id="SM00091">
    <property type="entry name" value="PAS"/>
    <property type="match status" value="1"/>
</dbReference>
<dbReference type="GO" id="GO:0005524">
    <property type="term" value="F:ATP binding"/>
    <property type="evidence" value="ECO:0007669"/>
    <property type="project" value="UniProtKB-KW"/>
</dbReference>
<comment type="catalytic activity">
    <reaction evidence="1">
        <text>ATP + protein L-histidine = ADP + protein N-phospho-L-histidine.</text>
        <dbReference type="EC" id="2.7.13.3"/>
    </reaction>
</comment>
<evidence type="ECO:0000256" key="1">
    <source>
        <dbReference type="ARBA" id="ARBA00000085"/>
    </source>
</evidence>
<feature type="domain" description="PAC" evidence="18">
    <location>
        <begin position="62"/>
        <end position="114"/>
    </location>
</feature>
<dbReference type="InterPro" id="IPR035965">
    <property type="entry name" value="PAS-like_dom_sf"/>
</dbReference>
<gene>
    <name evidence="19" type="ORF">EET67_19510</name>
</gene>
<evidence type="ECO:0000256" key="9">
    <source>
        <dbReference type="ARBA" id="ARBA00022679"/>
    </source>
</evidence>